<evidence type="ECO:0000259" key="7">
    <source>
        <dbReference type="Pfam" id="PF02687"/>
    </source>
</evidence>
<evidence type="ECO:0000256" key="2">
    <source>
        <dbReference type="ARBA" id="ARBA00022475"/>
    </source>
</evidence>
<dbReference type="InterPro" id="IPR003838">
    <property type="entry name" value="ABC3_permease_C"/>
</dbReference>
<dbReference type="GO" id="GO:0022857">
    <property type="term" value="F:transmembrane transporter activity"/>
    <property type="evidence" value="ECO:0007669"/>
    <property type="project" value="TreeGrafter"/>
</dbReference>
<proteinExistence type="predicted"/>
<organism evidence="9 10">
    <name type="scientific">Flavobacterium gillisiae</name>
    <dbReference type="NCBI Taxonomy" id="150146"/>
    <lineage>
        <taxon>Bacteria</taxon>
        <taxon>Pseudomonadati</taxon>
        <taxon>Bacteroidota</taxon>
        <taxon>Flavobacteriia</taxon>
        <taxon>Flavobacteriales</taxon>
        <taxon>Flavobacteriaceae</taxon>
        <taxon>Flavobacterium</taxon>
    </lineage>
</organism>
<feature type="domain" description="ABC3 transporter permease C-terminal" evidence="7">
    <location>
        <begin position="688"/>
        <end position="798"/>
    </location>
</feature>
<dbReference type="RefSeq" id="WP_091084949.1">
    <property type="nucleotide sequence ID" value="NZ_FNRD01000002.1"/>
</dbReference>
<feature type="transmembrane region" description="Helical" evidence="6">
    <location>
        <begin position="21"/>
        <end position="41"/>
    </location>
</feature>
<evidence type="ECO:0000259" key="8">
    <source>
        <dbReference type="Pfam" id="PF12704"/>
    </source>
</evidence>
<accession>A0A1H3YK76</accession>
<feature type="transmembrane region" description="Helical" evidence="6">
    <location>
        <begin position="379"/>
        <end position="402"/>
    </location>
</feature>
<dbReference type="PANTHER" id="PTHR30572">
    <property type="entry name" value="MEMBRANE COMPONENT OF TRANSPORTER-RELATED"/>
    <property type="match status" value="1"/>
</dbReference>
<keyword evidence="10" id="KW-1185">Reference proteome</keyword>
<feature type="domain" description="ABC3 transporter permease C-terminal" evidence="7">
    <location>
        <begin position="294"/>
        <end position="404"/>
    </location>
</feature>
<dbReference type="Pfam" id="PF02687">
    <property type="entry name" value="FtsX"/>
    <property type="match status" value="2"/>
</dbReference>
<dbReference type="STRING" id="150146.SAMN05443667_10231"/>
<feature type="transmembrane region" description="Helical" evidence="6">
    <location>
        <begin position="423"/>
        <end position="447"/>
    </location>
</feature>
<name>A0A1H3YK76_9FLAO</name>
<feature type="transmembrane region" description="Helical" evidence="6">
    <location>
        <begin position="736"/>
        <end position="755"/>
    </location>
</feature>
<keyword evidence="2" id="KW-1003">Cell membrane</keyword>
<evidence type="ECO:0000313" key="10">
    <source>
        <dbReference type="Proteomes" id="UP000198951"/>
    </source>
</evidence>
<keyword evidence="3 6" id="KW-0812">Transmembrane</keyword>
<gene>
    <name evidence="9" type="ORF">SAMN05443667_10231</name>
</gene>
<dbReference type="EMBL" id="FNRD01000002">
    <property type="protein sequence ID" value="SEA12029.1"/>
    <property type="molecule type" value="Genomic_DNA"/>
</dbReference>
<dbReference type="Pfam" id="PF12704">
    <property type="entry name" value="MacB_PCD"/>
    <property type="match status" value="2"/>
</dbReference>
<feature type="transmembrane region" description="Helical" evidence="6">
    <location>
        <begin position="770"/>
        <end position="789"/>
    </location>
</feature>
<dbReference type="PANTHER" id="PTHR30572:SF18">
    <property type="entry name" value="ABC-TYPE MACROLIDE FAMILY EXPORT SYSTEM PERMEASE COMPONENT 2"/>
    <property type="match status" value="1"/>
</dbReference>
<feature type="domain" description="MacB-like periplasmic core" evidence="8">
    <location>
        <begin position="20"/>
        <end position="231"/>
    </location>
</feature>
<feature type="domain" description="MacB-like periplasmic core" evidence="8">
    <location>
        <begin position="499"/>
        <end position="648"/>
    </location>
</feature>
<dbReference type="InterPro" id="IPR050250">
    <property type="entry name" value="Macrolide_Exporter_MacB"/>
</dbReference>
<protein>
    <submittedName>
        <fullName evidence="9">Putative ABC transport system permease protein</fullName>
    </submittedName>
</protein>
<dbReference type="AlphaFoldDB" id="A0A1H3YK76"/>
<dbReference type="GO" id="GO:0005886">
    <property type="term" value="C:plasma membrane"/>
    <property type="evidence" value="ECO:0007669"/>
    <property type="project" value="UniProtKB-SubCell"/>
</dbReference>
<feature type="transmembrane region" description="Helical" evidence="6">
    <location>
        <begin position="338"/>
        <end position="359"/>
    </location>
</feature>
<evidence type="ECO:0000256" key="5">
    <source>
        <dbReference type="ARBA" id="ARBA00023136"/>
    </source>
</evidence>
<keyword evidence="4 6" id="KW-1133">Transmembrane helix</keyword>
<evidence type="ECO:0000256" key="4">
    <source>
        <dbReference type="ARBA" id="ARBA00022989"/>
    </source>
</evidence>
<dbReference type="OrthoDB" id="8740261at2"/>
<dbReference type="InterPro" id="IPR025857">
    <property type="entry name" value="MacB_PCD"/>
</dbReference>
<keyword evidence="5 6" id="KW-0472">Membrane</keyword>
<dbReference type="Proteomes" id="UP000198951">
    <property type="component" value="Unassembled WGS sequence"/>
</dbReference>
<sequence length="807" mass="91625">MLNNWIKIFIYHLKQNKLFSFLNVLGLSIGIAGLIFALLYWNDEHSYDAWNPNNKNVYQVLVQLTDTPVRGEHPFSLKSFLEADPNVQNVVYGDSWYKKGMIVYKGKKEFVDKMINVDRDFFAIFPFKISKGDAVSALKDDGSIAISDVTAKRIFGDENPIGKEVSCFDAICIVRAVYHIPGNSSIAPTVIVNRMKKLLDPNNQMGVFNFKVLVKVKDPSKVEAIKRMLEKVYYDEIIVREASQAGFTPDEMEKKIGHFTVFMEPLSQARLNSVADGYPEGRGNYQFLLIMAGLSILILILSIVNYVNMATANGINRAKEIGVRKVLGASMGNIIRQFLFETILTCLFSILLALVIVELTLPYYNNFLNKDLITNGSQFYVEIILVFIITVVAAGFLPSIYISSFELLKVLKGNFGRSKNGVWLRNGMLIFQFSIASFFIVGSHIVYQQVNYLSNKDRGFKGDQVIAIGLNFPNSYYEGENIERNIYNKYTVTKQQLNKIKGVESVSAGVMSFDGSDNSLFPLLYKDVLFKVKHAAVDFGMLEMLKIKMVKGRNFDEKLASDTINSLLINETAAKLLGMKDPVGKEVLIRNQKLKIVGVVKDFNLLSPEVAIPPMTFFHIKTLDFAEDMNLVYVKLKSEDAQNTIADIEKFWTTNVGNEYPFKYDFVDKEYARTYEPYVKQKDLFLLLNIIVIGIALFGLYALASYSIQTRIKEIAIRKALGADTNMLLKELSKQYILYCVIGFVIALFPVYYLLNKWLENFAYRIDISIYPFILGFLALMVLTLIVVLSKAYQATKVDVLKYLKYE</sequence>
<feature type="transmembrane region" description="Helical" evidence="6">
    <location>
        <begin position="287"/>
        <end position="307"/>
    </location>
</feature>
<evidence type="ECO:0000256" key="6">
    <source>
        <dbReference type="SAM" id="Phobius"/>
    </source>
</evidence>
<comment type="subcellular location">
    <subcellularLocation>
        <location evidence="1">Cell membrane</location>
        <topology evidence="1">Multi-pass membrane protein</topology>
    </subcellularLocation>
</comment>
<reference evidence="10" key="1">
    <citation type="submission" date="2016-10" db="EMBL/GenBank/DDBJ databases">
        <authorList>
            <person name="Varghese N."/>
            <person name="Submissions S."/>
        </authorList>
    </citation>
    <scope>NUCLEOTIDE SEQUENCE [LARGE SCALE GENOMIC DNA]</scope>
    <source>
        <strain evidence="10">DSM 22376</strain>
    </source>
</reference>
<feature type="transmembrane region" description="Helical" evidence="6">
    <location>
        <begin position="684"/>
        <end position="704"/>
    </location>
</feature>
<evidence type="ECO:0000256" key="3">
    <source>
        <dbReference type="ARBA" id="ARBA00022692"/>
    </source>
</evidence>
<evidence type="ECO:0000313" key="9">
    <source>
        <dbReference type="EMBL" id="SEA12029.1"/>
    </source>
</evidence>
<evidence type="ECO:0000256" key="1">
    <source>
        <dbReference type="ARBA" id="ARBA00004651"/>
    </source>
</evidence>